<evidence type="ECO:0000256" key="2">
    <source>
        <dbReference type="ARBA" id="ARBA00010961"/>
    </source>
</evidence>
<dbReference type="GO" id="GO:0006313">
    <property type="term" value="P:DNA transposition"/>
    <property type="evidence" value="ECO:0007669"/>
    <property type="project" value="UniProtKB-UniRule"/>
</dbReference>
<evidence type="ECO:0000313" key="9">
    <source>
        <dbReference type="Proteomes" id="UP000218831"/>
    </source>
</evidence>
<dbReference type="RefSeq" id="WP_176466333.1">
    <property type="nucleotide sequence ID" value="NZ_NSKE01000018.1"/>
</dbReference>
<dbReference type="GO" id="GO:0004803">
    <property type="term" value="F:transposase activity"/>
    <property type="evidence" value="ECO:0007669"/>
    <property type="project" value="UniProtKB-UniRule"/>
</dbReference>
<dbReference type="Pfam" id="PF00872">
    <property type="entry name" value="Transposase_mut"/>
    <property type="match status" value="1"/>
</dbReference>
<comment type="function">
    <text evidence="1 6">Required for the transposition of the insertion element.</text>
</comment>
<organism evidence="8 9">
    <name type="scientific">Fodinibius salipaludis</name>
    <dbReference type="NCBI Taxonomy" id="2032627"/>
    <lineage>
        <taxon>Bacteria</taxon>
        <taxon>Pseudomonadati</taxon>
        <taxon>Balneolota</taxon>
        <taxon>Balneolia</taxon>
        <taxon>Balneolales</taxon>
        <taxon>Balneolaceae</taxon>
        <taxon>Fodinibius</taxon>
    </lineage>
</organism>
<dbReference type="Proteomes" id="UP000218831">
    <property type="component" value="Unassembled WGS sequence"/>
</dbReference>
<feature type="non-terminal residue" evidence="8">
    <location>
        <position position="111"/>
    </location>
</feature>
<comment type="caution">
    <text evidence="8">The sequence shown here is derived from an EMBL/GenBank/DDBJ whole genome shotgun (WGS) entry which is preliminary data.</text>
</comment>
<evidence type="ECO:0000313" key="8">
    <source>
        <dbReference type="EMBL" id="PAU92633.1"/>
    </source>
</evidence>
<keyword evidence="4 6" id="KW-0238">DNA-binding</keyword>
<evidence type="ECO:0000256" key="3">
    <source>
        <dbReference type="ARBA" id="ARBA00022578"/>
    </source>
</evidence>
<dbReference type="PANTHER" id="PTHR33217">
    <property type="entry name" value="TRANSPOSASE FOR INSERTION SEQUENCE ELEMENT IS1081"/>
    <property type="match status" value="1"/>
</dbReference>
<evidence type="ECO:0000256" key="5">
    <source>
        <dbReference type="ARBA" id="ARBA00023172"/>
    </source>
</evidence>
<dbReference type="InterPro" id="IPR001207">
    <property type="entry name" value="Transposase_mutator"/>
</dbReference>
<evidence type="ECO:0000256" key="1">
    <source>
        <dbReference type="ARBA" id="ARBA00002190"/>
    </source>
</evidence>
<keyword evidence="9" id="KW-1185">Reference proteome</keyword>
<reference evidence="8 9" key="1">
    <citation type="submission" date="2017-08" db="EMBL/GenBank/DDBJ databases">
        <title>Aliifodinibius alkalisoli sp. nov., isolated from saline alkaline soil.</title>
        <authorList>
            <person name="Liu D."/>
            <person name="Zhang G."/>
        </authorList>
    </citation>
    <scope>NUCLEOTIDE SEQUENCE [LARGE SCALE GENOMIC DNA]</scope>
    <source>
        <strain evidence="8 9">WN023</strain>
    </source>
</reference>
<protein>
    <recommendedName>
        <fullName evidence="6">Mutator family transposase</fullName>
    </recommendedName>
</protein>
<dbReference type="GO" id="GO:0003677">
    <property type="term" value="F:DNA binding"/>
    <property type="evidence" value="ECO:0007669"/>
    <property type="project" value="UniProtKB-UniRule"/>
</dbReference>
<proteinExistence type="inferred from homology"/>
<evidence type="ECO:0000256" key="6">
    <source>
        <dbReference type="RuleBase" id="RU365089"/>
    </source>
</evidence>
<evidence type="ECO:0000256" key="4">
    <source>
        <dbReference type="ARBA" id="ARBA00023125"/>
    </source>
</evidence>
<sequence>MTQKELDKLQEKALAQLKSGESLFGKDGAFAPMLKSFIESALQAEMEAHLDDEQRKGGNKRNGKGRKTIKSSAGAFEIDTPQDRQSNFDPQLIKKRETVLADSLSGKIIGL</sequence>
<dbReference type="PANTHER" id="PTHR33217:SF8">
    <property type="entry name" value="MUTATOR FAMILY TRANSPOSASE"/>
    <property type="match status" value="1"/>
</dbReference>
<dbReference type="EMBL" id="NSKE01000018">
    <property type="protein sequence ID" value="PAU92633.1"/>
    <property type="molecule type" value="Genomic_DNA"/>
</dbReference>
<keyword evidence="3 6" id="KW-0815">Transposition</keyword>
<feature type="region of interest" description="Disordered" evidence="7">
    <location>
        <begin position="48"/>
        <end position="90"/>
    </location>
</feature>
<keyword evidence="6" id="KW-0814">Transposable element</keyword>
<dbReference type="AlphaFoldDB" id="A0A2A2G741"/>
<gene>
    <name evidence="8" type="ORF">CK503_15695</name>
</gene>
<comment type="similarity">
    <text evidence="2 6">Belongs to the transposase mutator family.</text>
</comment>
<evidence type="ECO:0000256" key="7">
    <source>
        <dbReference type="SAM" id="MobiDB-lite"/>
    </source>
</evidence>
<accession>A0A2A2G741</accession>
<name>A0A2A2G741_9BACT</name>
<feature type="compositionally biased region" description="Basic residues" evidence="7">
    <location>
        <begin position="57"/>
        <end position="69"/>
    </location>
</feature>
<keyword evidence="5 6" id="KW-0233">DNA recombination</keyword>